<dbReference type="PANTHER" id="PTHR33121:SF70">
    <property type="entry name" value="SIGNALING PROTEIN YKOW"/>
    <property type="match status" value="1"/>
</dbReference>
<dbReference type="Pfam" id="PF08448">
    <property type="entry name" value="PAS_4"/>
    <property type="match status" value="1"/>
</dbReference>
<organism evidence="2 3">
    <name type="scientific">Allisonella histaminiformans</name>
    <dbReference type="NCBI Taxonomy" id="209880"/>
    <lineage>
        <taxon>Bacteria</taxon>
        <taxon>Bacillati</taxon>
        <taxon>Bacillota</taxon>
        <taxon>Negativicutes</taxon>
        <taxon>Veillonellales</taxon>
        <taxon>Veillonellaceae</taxon>
        <taxon>Allisonella</taxon>
    </lineage>
</organism>
<dbReference type="InterPro" id="IPR000160">
    <property type="entry name" value="GGDEF_dom"/>
</dbReference>
<dbReference type="STRING" id="209880.SAMN02910343_01416"/>
<dbReference type="InterPro" id="IPR043128">
    <property type="entry name" value="Rev_trsase/Diguanyl_cyclase"/>
</dbReference>
<sequence>MENYILEHFDEALKNKWIEVYYQPVVRTITGAFCGAEALARWNDPEKGLLSPAEFIPVLENTGRITELDLYMLEQICQDYQMVSKRGNRVVPVSFNLSRKDLLHNDIIERIEAIMARYNVPRELVNVEITESAFVEDVERIGPVLKKLHELGYQVWMDDFGSGYSSLGILKDYSFDEIKIDMSFLSKFDKKARNIIRSVVTMAKRIGVQTLAEGVETKEQYVFLYTIGCEKIQGYYFGRPMPGDVLEQHVKDTQQTVESLALQNYYNKISAVDYQTDAPLMIIEKSKKKFHILYSNKKYTDVLRRDGIDSLQQWEAILNDPKDSMNHFHTMFVEHKLQQIGEEQVITYPRGDHYMELKGKAIASCEGHTAYQAELRYVAIHVRPSENDQLDEYLRDTYYMYSDMALLDLDKDEVVSIKSSIAEQPIGRHKVIYGIQNVMDTYRNHFVYPADQEAYDAFYQMSTMEQRLRQNKNGIISCYFRSKKNGEYQWAYNIAMALPQSDFRKVLLMVMHPGFNSEKLLDMLSRRKDWMNRGEIKTLKGKDSTADVLWANLCMNSPLMCFWKDKNRRFAGASQSFLRYYGLSSVDELVGKTDEDMHWHIANGPFHDDEVEVLTQGKSIIGARGTCIVGGKLHHILANKMPVYEDGKIVGLLGFFVDLEQQLADEKNYTKGRLEDPITGLNNLCGLAENMNHYLEEFWHHGRKFCVMGFYIKEYEPFRRTFGDTAGNAYLKAIGQVLQDVFDHRAILAYVIDGQFYVIMQYENPADMQQIQQEAIQHIESIHHVGEWRCTCTAKPTLSYVNEKNAGVFRYEQLMYQFMQELGKADGEMEPEGR</sequence>
<dbReference type="OrthoDB" id="9813903at2"/>
<dbReference type="Gene3D" id="3.30.450.20">
    <property type="entry name" value="PAS domain"/>
    <property type="match status" value="1"/>
</dbReference>
<dbReference type="InterPro" id="IPR035965">
    <property type="entry name" value="PAS-like_dom_sf"/>
</dbReference>
<dbReference type="EMBL" id="FMXA01000022">
    <property type="protein sequence ID" value="SDA58151.1"/>
    <property type="molecule type" value="Genomic_DNA"/>
</dbReference>
<dbReference type="RefSeq" id="WP_091365269.1">
    <property type="nucleotide sequence ID" value="NZ_FMXA01000022.1"/>
</dbReference>
<dbReference type="AlphaFoldDB" id="A0A1G5WIY9"/>
<dbReference type="SUPFAM" id="SSF55073">
    <property type="entry name" value="Nucleotide cyclase"/>
    <property type="match status" value="1"/>
</dbReference>
<dbReference type="Pfam" id="PF00563">
    <property type="entry name" value="EAL"/>
    <property type="match status" value="1"/>
</dbReference>
<feature type="domain" description="EAL" evidence="1">
    <location>
        <begin position="2"/>
        <end position="254"/>
    </location>
</feature>
<protein>
    <submittedName>
        <fullName evidence="2">EAL domain, c-di-GMP-specific phosphodiesterase class I (Or its enzymatically inactive variant)</fullName>
    </submittedName>
</protein>
<dbReference type="InterPro" id="IPR050706">
    <property type="entry name" value="Cyclic-di-GMP_PDE-like"/>
</dbReference>
<reference evidence="2 3" key="1">
    <citation type="submission" date="2016-10" db="EMBL/GenBank/DDBJ databases">
        <authorList>
            <person name="de Groot N.N."/>
        </authorList>
    </citation>
    <scope>NUCLEOTIDE SEQUENCE [LARGE SCALE GENOMIC DNA]</scope>
    <source>
        <strain evidence="2 3">DSM 15230</strain>
    </source>
</reference>
<evidence type="ECO:0000259" key="1">
    <source>
        <dbReference type="PROSITE" id="PS50883"/>
    </source>
</evidence>
<dbReference type="Pfam" id="PF00990">
    <property type="entry name" value="GGDEF"/>
    <property type="match status" value="1"/>
</dbReference>
<dbReference type="SUPFAM" id="SSF55785">
    <property type="entry name" value="PYP-like sensor domain (PAS domain)"/>
    <property type="match status" value="1"/>
</dbReference>
<name>A0A1G5WIY9_9FIRM</name>
<accession>A0A1G5WIY9</accession>
<dbReference type="Proteomes" id="UP000199689">
    <property type="component" value="Unassembled WGS sequence"/>
</dbReference>
<dbReference type="PANTHER" id="PTHR33121">
    <property type="entry name" value="CYCLIC DI-GMP PHOSPHODIESTERASE PDEF"/>
    <property type="match status" value="1"/>
</dbReference>
<gene>
    <name evidence="2" type="ORF">SAMN02910343_01416</name>
</gene>
<dbReference type="PROSITE" id="PS50883">
    <property type="entry name" value="EAL"/>
    <property type="match status" value="1"/>
</dbReference>
<proteinExistence type="predicted"/>
<dbReference type="InterPro" id="IPR013656">
    <property type="entry name" value="PAS_4"/>
</dbReference>
<dbReference type="InterPro" id="IPR035919">
    <property type="entry name" value="EAL_sf"/>
</dbReference>
<dbReference type="Gene3D" id="3.20.20.450">
    <property type="entry name" value="EAL domain"/>
    <property type="match status" value="1"/>
</dbReference>
<dbReference type="GO" id="GO:0071111">
    <property type="term" value="F:cyclic-guanylate-specific phosphodiesterase activity"/>
    <property type="evidence" value="ECO:0007669"/>
    <property type="project" value="InterPro"/>
</dbReference>
<dbReference type="SMART" id="SM00052">
    <property type="entry name" value="EAL"/>
    <property type="match status" value="1"/>
</dbReference>
<dbReference type="InterPro" id="IPR001633">
    <property type="entry name" value="EAL_dom"/>
</dbReference>
<dbReference type="Gene3D" id="3.30.70.270">
    <property type="match status" value="1"/>
</dbReference>
<dbReference type="SUPFAM" id="SSF141868">
    <property type="entry name" value="EAL domain-like"/>
    <property type="match status" value="1"/>
</dbReference>
<dbReference type="CDD" id="cd01948">
    <property type="entry name" value="EAL"/>
    <property type="match status" value="1"/>
</dbReference>
<dbReference type="GeneID" id="87756412"/>
<evidence type="ECO:0000313" key="3">
    <source>
        <dbReference type="Proteomes" id="UP000199689"/>
    </source>
</evidence>
<dbReference type="InterPro" id="IPR029787">
    <property type="entry name" value="Nucleotide_cyclase"/>
</dbReference>
<evidence type="ECO:0000313" key="2">
    <source>
        <dbReference type="EMBL" id="SDA58151.1"/>
    </source>
</evidence>
<keyword evidence="3" id="KW-1185">Reference proteome</keyword>